<dbReference type="AlphaFoldDB" id="A0A4Y6UKT9"/>
<evidence type="ECO:0000259" key="1">
    <source>
        <dbReference type="Pfam" id="PF23961"/>
    </source>
</evidence>
<dbReference type="OrthoDB" id="7507242at2"/>
<organism evidence="2 3">
    <name type="scientific">Swingsia samuiensis</name>
    <dbReference type="NCBI Taxonomy" id="1293412"/>
    <lineage>
        <taxon>Bacteria</taxon>
        <taxon>Pseudomonadati</taxon>
        <taxon>Pseudomonadota</taxon>
        <taxon>Alphaproteobacteria</taxon>
        <taxon>Acetobacterales</taxon>
        <taxon>Acetobacteraceae</taxon>
        <taxon>Swingsia</taxon>
    </lineage>
</organism>
<dbReference type="RefSeq" id="WP_141461332.1">
    <property type="nucleotide sequence ID" value="NZ_CP038141.1"/>
</dbReference>
<dbReference type="InterPro" id="IPR057087">
    <property type="entry name" value="Gp12-like"/>
</dbReference>
<dbReference type="EMBL" id="CP038141">
    <property type="protein sequence ID" value="QDH17410.1"/>
    <property type="molecule type" value="Genomic_DNA"/>
</dbReference>
<dbReference type="KEGG" id="ssam:E3D00_07405"/>
<evidence type="ECO:0000313" key="3">
    <source>
        <dbReference type="Proteomes" id="UP000316313"/>
    </source>
</evidence>
<protein>
    <recommendedName>
        <fullName evidence="1">Phage neck terminator protein gp12-like domain-containing protein</fullName>
    </recommendedName>
</protein>
<sequence length="185" mass="20517">MDETCGVPPNHSTAQLITTPSESDIYKIIGQWLLQFLPSGFEVLQGQLNRVPSPLTSYVTMVIILRSRLATNGSDYTATERSITQPTILTMQISAFGQGASDAIHLISTLWRDNYATEFIGGLTDRISPLYASDPRQVTYVNEQSNYEDMWTIDLKMQVNFTVTIPNGSADKVTLTVIEADQPHS</sequence>
<name>A0A4Y6UKT9_9PROT</name>
<proteinExistence type="predicted"/>
<dbReference type="NCBIfam" id="NF047498">
    <property type="entry name" value="LIC_12616_fam"/>
    <property type="match status" value="1"/>
</dbReference>
<dbReference type="Pfam" id="PF23961">
    <property type="entry name" value="Phage_tail_terminator_9"/>
    <property type="match status" value="1"/>
</dbReference>
<evidence type="ECO:0000313" key="2">
    <source>
        <dbReference type="EMBL" id="QDH17410.1"/>
    </source>
</evidence>
<gene>
    <name evidence="2" type="ORF">E3D00_07405</name>
</gene>
<dbReference type="Proteomes" id="UP000316313">
    <property type="component" value="Chromosome"/>
</dbReference>
<feature type="domain" description="Phage neck terminator protein gp12-like" evidence="1">
    <location>
        <begin position="23"/>
        <end position="175"/>
    </location>
</feature>
<keyword evidence="3" id="KW-1185">Reference proteome</keyword>
<accession>A0A4Y6UKT9</accession>
<reference evidence="2 3" key="1">
    <citation type="submission" date="2019-03" db="EMBL/GenBank/DDBJ databases">
        <title>The complete genome sequence of Swingsia samuiensis NBRC107927(T).</title>
        <authorList>
            <person name="Chua K.-O."/>
            <person name="Chan K.-G."/>
            <person name="See-Too W.-S."/>
        </authorList>
    </citation>
    <scope>NUCLEOTIDE SEQUENCE [LARGE SCALE GENOMIC DNA]</scope>
    <source>
        <strain evidence="2 3">AH83</strain>
    </source>
</reference>